<name>A0ABS7GCH4_9BACT</name>
<accession>A0ABS7GCH4</accession>
<comment type="caution">
    <text evidence="1">The sequence shown here is derived from an EMBL/GenBank/DDBJ whole genome shotgun (WGS) entry which is preliminary data.</text>
</comment>
<protein>
    <submittedName>
        <fullName evidence="1">Uncharacterized protein</fullName>
    </submittedName>
</protein>
<dbReference type="Proteomes" id="UP000812961">
    <property type="component" value="Unassembled WGS sequence"/>
</dbReference>
<proteinExistence type="predicted"/>
<dbReference type="RefSeq" id="WP_220250237.1">
    <property type="nucleotide sequence ID" value="NZ_JAICCF010000002.1"/>
</dbReference>
<evidence type="ECO:0000313" key="1">
    <source>
        <dbReference type="EMBL" id="MBW8685036.1"/>
    </source>
</evidence>
<gene>
    <name evidence="1" type="ORF">K1Y79_11900</name>
</gene>
<organism evidence="1 2">
    <name type="scientific">Chitinophaga rhizophila</name>
    <dbReference type="NCBI Taxonomy" id="2866212"/>
    <lineage>
        <taxon>Bacteria</taxon>
        <taxon>Pseudomonadati</taxon>
        <taxon>Bacteroidota</taxon>
        <taxon>Chitinophagia</taxon>
        <taxon>Chitinophagales</taxon>
        <taxon>Chitinophagaceae</taxon>
        <taxon>Chitinophaga</taxon>
    </lineage>
</organism>
<dbReference type="InterPro" id="IPR053865">
    <property type="entry name" value="DUF6934"/>
</dbReference>
<evidence type="ECO:0000313" key="2">
    <source>
        <dbReference type="Proteomes" id="UP000812961"/>
    </source>
</evidence>
<sequence>MDLETYHCSVNPATGLFEFYSEGPKGRIKKVVNYQELQSGISGMPAYNLCFGDWDEDTGDIRDRRVTNNRDMGKILATVASTVVSFTDVRGPCMIYGEGSTASRTRLYQMCINANWEQVSRLFFVSGQFRDKWEPFRQGRNYDALLVMKRLALAAAS</sequence>
<dbReference type="EMBL" id="JAICCF010000002">
    <property type="protein sequence ID" value="MBW8685036.1"/>
    <property type="molecule type" value="Genomic_DNA"/>
</dbReference>
<keyword evidence="2" id="KW-1185">Reference proteome</keyword>
<dbReference type="Pfam" id="PF22028">
    <property type="entry name" value="DUF6934"/>
    <property type="match status" value="1"/>
</dbReference>
<reference evidence="1 2" key="1">
    <citation type="submission" date="2021-08" db="EMBL/GenBank/DDBJ databases">
        <title>The genome sequence of Chitinophaga sp. B61.</title>
        <authorList>
            <person name="Zhang X."/>
        </authorList>
    </citation>
    <scope>NUCLEOTIDE SEQUENCE [LARGE SCALE GENOMIC DNA]</scope>
    <source>
        <strain evidence="1 2">B61</strain>
    </source>
</reference>